<organism evidence="2 3">
    <name type="scientific">Vibrio lentus</name>
    <dbReference type="NCBI Taxonomy" id="136468"/>
    <lineage>
        <taxon>Bacteria</taxon>
        <taxon>Pseudomonadati</taxon>
        <taxon>Pseudomonadota</taxon>
        <taxon>Gammaproteobacteria</taxon>
        <taxon>Vibrionales</taxon>
        <taxon>Vibrionaceae</taxon>
        <taxon>Vibrio</taxon>
    </lineage>
</organism>
<sequence length="194" mass="21993">MALIECPECKKSISDQAKLCVGCGFPIKEDTFSFVKNNFNKLGDVTIKKSEPESAPFYVLVKSELYIAVDLLKDSAGEEIRQLQADGFEIVADDCMAKDQHEAIKQAKLGFTWWSVWGALGAISSFLYLMFSIVNGEYFVSFILFLFCIGAYFVLKKNKYAFLVLTICTLNPLLWLINGIYLKNRWNHPTVNKN</sequence>
<keyword evidence="1" id="KW-0812">Transmembrane</keyword>
<keyword evidence="3" id="KW-1185">Reference proteome</keyword>
<comment type="caution">
    <text evidence="2">The sequence shown here is derived from an EMBL/GenBank/DDBJ whole genome shotgun (WGS) entry which is preliminary data.</text>
</comment>
<dbReference type="Proteomes" id="UP000239763">
    <property type="component" value="Unassembled WGS sequence"/>
</dbReference>
<evidence type="ECO:0008006" key="4">
    <source>
        <dbReference type="Google" id="ProtNLM"/>
    </source>
</evidence>
<evidence type="ECO:0000313" key="2">
    <source>
        <dbReference type="EMBL" id="PME27052.1"/>
    </source>
</evidence>
<feature type="transmembrane region" description="Helical" evidence="1">
    <location>
        <begin position="137"/>
        <end position="155"/>
    </location>
</feature>
<name>A0AA45A844_9VIBR</name>
<dbReference type="RefSeq" id="WP_102298246.1">
    <property type="nucleotide sequence ID" value="NZ_JAAHTI010000001.1"/>
</dbReference>
<feature type="transmembrane region" description="Helical" evidence="1">
    <location>
        <begin position="111"/>
        <end position="131"/>
    </location>
</feature>
<accession>A0AA45A844</accession>
<dbReference type="AlphaFoldDB" id="A0AA45A844"/>
<dbReference type="EMBL" id="MCSB01000024">
    <property type="protein sequence ID" value="PME27052.1"/>
    <property type="molecule type" value="Genomic_DNA"/>
</dbReference>
<protein>
    <recommendedName>
        <fullName evidence="4">Zinc ribbon domain-containing protein</fullName>
    </recommendedName>
</protein>
<keyword evidence="1" id="KW-0472">Membrane</keyword>
<evidence type="ECO:0000256" key="1">
    <source>
        <dbReference type="SAM" id="Phobius"/>
    </source>
</evidence>
<dbReference type="GeneID" id="69649008"/>
<keyword evidence="1" id="KW-1133">Transmembrane helix</keyword>
<feature type="transmembrane region" description="Helical" evidence="1">
    <location>
        <begin position="162"/>
        <end position="182"/>
    </location>
</feature>
<reference evidence="2 3" key="1">
    <citation type="journal article" date="2018" name="Nature">
        <title>A major lineage of non-tailed dsDNA viruses as unrecognized killers of marine bacteria.</title>
        <authorList>
            <person name="Kauffman K.M."/>
            <person name="Hussain F.A."/>
            <person name="Yang J."/>
            <person name="Arevalo P."/>
            <person name="Brown J.M."/>
            <person name="Chang W.K."/>
            <person name="VanInsberghe D."/>
            <person name="Elsherbini J."/>
            <person name="Sharma R.S."/>
            <person name="Cutler M.B."/>
            <person name="Kelly L."/>
            <person name="Polz M.F."/>
        </authorList>
    </citation>
    <scope>NUCLEOTIDE SEQUENCE [LARGE SCALE GENOMIC DNA]</scope>
    <source>
        <strain evidence="2 3">10N.286.55.E1</strain>
    </source>
</reference>
<gene>
    <name evidence="2" type="ORF">BCV38_08375</name>
</gene>
<evidence type="ECO:0000313" key="3">
    <source>
        <dbReference type="Proteomes" id="UP000239763"/>
    </source>
</evidence>
<proteinExistence type="predicted"/>